<keyword evidence="2" id="KW-0812">Transmembrane</keyword>
<evidence type="ECO:0000256" key="1">
    <source>
        <dbReference type="SAM" id="MobiDB-lite"/>
    </source>
</evidence>
<feature type="transmembrane region" description="Helical" evidence="2">
    <location>
        <begin position="140"/>
        <end position="163"/>
    </location>
</feature>
<protein>
    <recommendedName>
        <fullName evidence="3">DUF6534 domain-containing protein</fullName>
    </recommendedName>
</protein>
<comment type="caution">
    <text evidence="4">The sequence shown here is derived from an EMBL/GenBank/DDBJ whole genome shotgun (WGS) entry which is preliminary data.</text>
</comment>
<feature type="transmembrane region" description="Helical" evidence="2">
    <location>
        <begin position="285"/>
        <end position="304"/>
    </location>
</feature>
<name>A0AAD7TTF0_9APHY</name>
<evidence type="ECO:0000313" key="5">
    <source>
        <dbReference type="Proteomes" id="UP001215151"/>
    </source>
</evidence>
<keyword evidence="2" id="KW-1133">Transmembrane helix</keyword>
<feature type="transmembrane region" description="Helical" evidence="2">
    <location>
        <begin position="74"/>
        <end position="92"/>
    </location>
</feature>
<feature type="transmembrane region" description="Helical" evidence="2">
    <location>
        <begin position="175"/>
        <end position="201"/>
    </location>
</feature>
<proteinExistence type="predicted"/>
<dbReference type="AlphaFoldDB" id="A0AAD7TTF0"/>
<dbReference type="PANTHER" id="PTHR40465:SF1">
    <property type="entry name" value="DUF6534 DOMAIN-CONTAINING PROTEIN"/>
    <property type="match status" value="1"/>
</dbReference>
<accession>A0AAD7TTF0</accession>
<gene>
    <name evidence="4" type="ORF">ONZ51_g5944</name>
</gene>
<reference evidence="4" key="1">
    <citation type="submission" date="2022-11" db="EMBL/GenBank/DDBJ databases">
        <title>Genome Sequence of Cubamyces cubensis.</title>
        <authorList>
            <person name="Buettner E."/>
        </authorList>
    </citation>
    <scope>NUCLEOTIDE SEQUENCE</scope>
    <source>
        <strain evidence="4">MPL-01</strain>
    </source>
</reference>
<organism evidence="4 5">
    <name type="scientific">Trametes cubensis</name>
    <dbReference type="NCBI Taxonomy" id="1111947"/>
    <lineage>
        <taxon>Eukaryota</taxon>
        <taxon>Fungi</taxon>
        <taxon>Dikarya</taxon>
        <taxon>Basidiomycota</taxon>
        <taxon>Agaricomycotina</taxon>
        <taxon>Agaricomycetes</taxon>
        <taxon>Polyporales</taxon>
        <taxon>Polyporaceae</taxon>
        <taxon>Trametes</taxon>
    </lineage>
</organism>
<dbReference type="Pfam" id="PF20152">
    <property type="entry name" value="DUF6534"/>
    <property type="match status" value="1"/>
</dbReference>
<feature type="region of interest" description="Disordered" evidence="1">
    <location>
        <begin position="377"/>
        <end position="400"/>
    </location>
</feature>
<feature type="transmembrane region" description="Helical" evidence="2">
    <location>
        <begin position="257"/>
        <end position="279"/>
    </location>
</feature>
<feature type="transmembrane region" description="Helical" evidence="2">
    <location>
        <begin position="46"/>
        <end position="62"/>
    </location>
</feature>
<dbReference type="EMBL" id="JAPEVG010000135">
    <property type="protein sequence ID" value="KAJ8481494.1"/>
    <property type="molecule type" value="Genomic_DNA"/>
</dbReference>
<feature type="compositionally biased region" description="Basic and acidic residues" evidence="1">
    <location>
        <begin position="389"/>
        <end position="400"/>
    </location>
</feature>
<evidence type="ECO:0000259" key="3">
    <source>
        <dbReference type="Pfam" id="PF20152"/>
    </source>
</evidence>
<evidence type="ECO:0000256" key="2">
    <source>
        <dbReference type="SAM" id="Phobius"/>
    </source>
</evidence>
<keyword evidence="5" id="KW-1185">Reference proteome</keyword>
<sequence>MEANATSSPLAGALPFNLTDPAEVQEVLNLLLAGVRSQLPPLQNTFGAYLVCTFLGCMLFGLTTHQTYRYYRLYPTDGIGLKTLVGLLLYPAHGYELSRMVGGWLDAYAITEDEDAYWDAFVCSYYYLVNNYFNPESMAIGVWSIRMGIMETGLVILVSHCFYARRLFLLGNGHFFPVSIIAVLLITEIGFCVAATAESFIQGSFENFFKYQWMIWAVLSVAVLVDLVATSILTFYLRRSRTGFKKTDSMVDILMVYAINTGLSTSVLTFASLICAIVSPHDLVWAAITVVSTKMYANSLLAVLNSRRSLIDKGLEGFETGSFGLKVVDPRPIDRASHALDFGAGGSPRRQKVNHAQTMQTVIDVKVTTETYMDRIGEPARPESSVLEYSERYSERDAEV</sequence>
<evidence type="ECO:0000313" key="4">
    <source>
        <dbReference type="EMBL" id="KAJ8481494.1"/>
    </source>
</evidence>
<feature type="domain" description="DUF6534" evidence="3">
    <location>
        <begin position="222"/>
        <end position="309"/>
    </location>
</feature>
<keyword evidence="2" id="KW-0472">Membrane</keyword>
<dbReference type="PANTHER" id="PTHR40465">
    <property type="entry name" value="CHROMOSOME 1, WHOLE GENOME SHOTGUN SEQUENCE"/>
    <property type="match status" value="1"/>
</dbReference>
<dbReference type="InterPro" id="IPR045339">
    <property type="entry name" value="DUF6534"/>
</dbReference>
<feature type="transmembrane region" description="Helical" evidence="2">
    <location>
        <begin position="213"/>
        <end position="237"/>
    </location>
</feature>
<dbReference type="Proteomes" id="UP001215151">
    <property type="component" value="Unassembled WGS sequence"/>
</dbReference>